<sequence>MLLSCPVDRRTQWLRGVLDLCVLGALARGESYGYEIAQRLDAGGLGTIAGGTLYPALLRLERLGLVLADWRAGASGPARKYYRLSDEGRATLLSAGEEWTAFVRNVNAIMEVP</sequence>
<comment type="caution">
    <text evidence="2">The sequence shown here is derived from an EMBL/GenBank/DDBJ whole genome shotgun (WGS) entry which is preliminary data.</text>
</comment>
<accession>A0ABP6SY46</accession>
<dbReference type="InterPro" id="IPR036388">
    <property type="entry name" value="WH-like_DNA-bd_sf"/>
</dbReference>
<dbReference type="InterPro" id="IPR036390">
    <property type="entry name" value="WH_DNA-bd_sf"/>
</dbReference>
<gene>
    <name evidence="2" type="ORF">GCM10020369_31030</name>
</gene>
<feature type="domain" description="Transcription regulator PadR N-terminal" evidence="1">
    <location>
        <begin position="22"/>
        <end position="92"/>
    </location>
</feature>
<evidence type="ECO:0000313" key="2">
    <source>
        <dbReference type="EMBL" id="GAA3387671.1"/>
    </source>
</evidence>
<dbReference type="InterPro" id="IPR052509">
    <property type="entry name" value="Metal_resp_DNA-bind_regulator"/>
</dbReference>
<dbReference type="Pfam" id="PF03551">
    <property type="entry name" value="PadR"/>
    <property type="match status" value="1"/>
</dbReference>
<dbReference type="InterPro" id="IPR005149">
    <property type="entry name" value="Tscrpt_reg_PadR_N"/>
</dbReference>
<dbReference type="PANTHER" id="PTHR33169">
    <property type="entry name" value="PADR-FAMILY TRANSCRIPTIONAL REGULATOR"/>
    <property type="match status" value="1"/>
</dbReference>
<evidence type="ECO:0000313" key="3">
    <source>
        <dbReference type="Proteomes" id="UP001501676"/>
    </source>
</evidence>
<dbReference type="EMBL" id="BAAAYN010000018">
    <property type="protein sequence ID" value="GAA3387671.1"/>
    <property type="molecule type" value="Genomic_DNA"/>
</dbReference>
<dbReference type="SUPFAM" id="SSF46785">
    <property type="entry name" value="Winged helix' DNA-binding domain"/>
    <property type="match status" value="1"/>
</dbReference>
<evidence type="ECO:0000259" key="1">
    <source>
        <dbReference type="Pfam" id="PF03551"/>
    </source>
</evidence>
<dbReference type="Proteomes" id="UP001501676">
    <property type="component" value="Unassembled WGS sequence"/>
</dbReference>
<organism evidence="2 3">
    <name type="scientific">Cryptosporangium minutisporangium</name>
    <dbReference type="NCBI Taxonomy" id="113569"/>
    <lineage>
        <taxon>Bacteria</taxon>
        <taxon>Bacillati</taxon>
        <taxon>Actinomycetota</taxon>
        <taxon>Actinomycetes</taxon>
        <taxon>Cryptosporangiales</taxon>
        <taxon>Cryptosporangiaceae</taxon>
        <taxon>Cryptosporangium</taxon>
    </lineage>
</organism>
<dbReference type="Gene3D" id="1.10.10.10">
    <property type="entry name" value="Winged helix-like DNA-binding domain superfamily/Winged helix DNA-binding domain"/>
    <property type="match status" value="1"/>
</dbReference>
<reference evidence="3" key="1">
    <citation type="journal article" date="2019" name="Int. J. Syst. Evol. Microbiol.">
        <title>The Global Catalogue of Microorganisms (GCM) 10K type strain sequencing project: providing services to taxonomists for standard genome sequencing and annotation.</title>
        <authorList>
            <consortium name="The Broad Institute Genomics Platform"/>
            <consortium name="The Broad Institute Genome Sequencing Center for Infectious Disease"/>
            <person name="Wu L."/>
            <person name="Ma J."/>
        </authorList>
    </citation>
    <scope>NUCLEOTIDE SEQUENCE [LARGE SCALE GENOMIC DNA]</scope>
    <source>
        <strain evidence="3">JCM 9458</strain>
    </source>
</reference>
<keyword evidence="3" id="KW-1185">Reference proteome</keyword>
<proteinExistence type="predicted"/>
<dbReference type="PANTHER" id="PTHR33169:SF14">
    <property type="entry name" value="TRANSCRIPTIONAL REGULATOR RV3488"/>
    <property type="match status" value="1"/>
</dbReference>
<name>A0ABP6SY46_9ACTN</name>
<protein>
    <submittedName>
        <fullName evidence="2">PadR family transcriptional regulator</fullName>
    </submittedName>
</protein>